<dbReference type="RefSeq" id="XP_017020419.1">
    <property type="nucleotide sequence ID" value="XM_017164930.3"/>
</dbReference>
<dbReference type="Proteomes" id="UP001652661">
    <property type="component" value="Chromosome 3R"/>
</dbReference>
<accession>A0A6P4I966</accession>
<proteinExistence type="predicted"/>
<dbReference type="GeneID" id="108073366"/>
<organism evidence="1 2">
    <name type="scientific">Drosophila kikkawai</name>
    <name type="common">Fruit fly</name>
    <dbReference type="NCBI Taxonomy" id="30033"/>
    <lineage>
        <taxon>Eukaryota</taxon>
        <taxon>Metazoa</taxon>
        <taxon>Ecdysozoa</taxon>
        <taxon>Arthropoda</taxon>
        <taxon>Hexapoda</taxon>
        <taxon>Insecta</taxon>
        <taxon>Pterygota</taxon>
        <taxon>Neoptera</taxon>
        <taxon>Endopterygota</taxon>
        <taxon>Diptera</taxon>
        <taxon>Brachycera</taxon>
        <taxon>Muscomorpha</taxon>
        <taxon>Ephydroidea</taxon>
        <taxon>Drosophilidae</taxon>
        <taxon>Drosophila</taxon>
        <taxon>Sophophora</taxon>
    </lineage>
</organism>
<dbReference type="AlphaFoldDB" id="A0A6P4I966"/>
<evidence type="ECO:0000313" key="2">
    <source>
        <dbReference type="RefSeq" id="XP_017020419.1"/>
    </source>
</evidence>
<name>A0A6P4I966_DROKI</name>
<dbReference type="OrthoDB" id="7855800at2759"/>
<keyword evidence="1" id="KW-1185">Reference proteome</keyword>
<protein>
    <submittedName>
        <fullName evidence="2">Uncharacterized protein</fullName>
    </submittedName>
</protein>
<reference evidence="2" key="1">
    <citation type="submission" date="2025-08" db="UniProtKB">
        <authorList>
            <consortium name="RefSeq"/>
        </authorList>
    </citation>
    <scope>IDENTIFICATION</scope>
    <source>
        <strain evidence="2">14028-0561.14</strain>
        <tissue evidence="2">Whole fly</tissue>
    </source>
</reference>
<evidence type="ECO:0000313" key="1">
    <source>
        <dbReference type="Proteomes" id="UP001652661"/>
    </source>
</evidence>
<gene>
    <name evidence="2" type="primary">LOC108073366</name>
</gene>
<sequence>MEPSLFFVLFWRLAVDVLYPYSYMDRSLEDALANEHLLWTPNSRFIRQLMSVARDAFQTILMMVMMMEMFQGLDAALDLNIPAAVNRPRPRRL</sequence>